<dbReference type="InterPro" id="IPR016166">
    <property type="entry name" value="FAD-bd_PCMH"/>
</dbReference>
<evidence type="ECO:0000256" key="1">
    <source>
        <dbReference type="ARBA" id="ARBA00022630"/>
    </source>
</evidence>
<dbReference type="InterPro" id="IPR036318">
    <property type="entry name" value="FAD-bd_PCMH-like_sf"/>
</dbReference>
<gene>
    <name evidence="5" type="ORF">JK635_11710</name>
</gene>
<feature type="domain" description="FAD-binding PCMH-type" evidence="4">
    <location>
        <begin position="1"/>
        <end position="174"/>
    </location>
</feature>
<proteinExistence type="predicted"/>
<dbReference type="InterPro" id="IPR005107">
    <property type="entry name" value="CO_DH_flav_C"/>
</dbReference>
<dbReference type="RefSeq" id="WP_202654107.1">
    <property type="nucleotide sequence ID" value="NZ_JAESWB010000168.1"/>
</dbReference>
<dbReference type="InterPro" id="IPR036683">
    <property type="entry name" value="CO_DH_flav_C_dom_sf"/>
</dbReference>
<dbReference type="PANTHER" id="PTHR42659">
    <property type="entry name" value="XANTHINE DEHYDROGENASE SUBUNIT C-RELATED"/>
    <property type="match status" value="1"/>
</dbReference>
<keyword evidence="1" id="KW-0285">Flavoprotein</keyword>
<dbReference type="Gene3D" id="3.30.43.10">
    <property type="entry name" value="Uridine Diphospho-n-acetylenolpyruvylglucosamine Reductase, domain 2"/>
    <property type="match status" value="1"/>
</dbReference>
<dbReference type="InterPro" id="IPR002346">
    <property type="entry name" value="Mopterin_DH_FAD-bd"/>
</dbReference>
<dbReference type="Gene3D" id="3.30.465.10">
    <property type="match status" value="1"/>
</dbReference>
<dbReference type="EMBL" id="JAESWB010000168">
    <property type="protein sequence ID" value="MBL4952878.1"/>
    <property type="molecule type" value="Genomic_DNA"/>
</dbReference>
<evidence type="ECO:0000259" key="4">
    <source>
        <dbReference type="PROSITE" id="PS51387"/>
    </source>
</evidence>
<keyword evidence="6" id="KW-1185">Reference proteome</keyword>
<protein>
    <submittedName>
        <fullName evidence="5">FAD binding domain-containing protein</fullName>
    </submittedName>
</protein>
<organism evidence="5 6">
    <name type="scientific">Neobacillus paridis</name>
    <dbReference type="NCBI Taxonomy" id="2803862"/>
    <lineage>
        <taxon>Bacteria</taxon>
        <taxon>Bacillati</taxon>
        <taxon>Bacillota</taxon>
        <taxon>Bacilli</taxon>
        <taxon>Bacillales</taxon>
        <taxon>Bacillaceae</taxon>
        <taxon>Neobacillus</taxon>
    </lineage>
</organism>
<dbReference type="Pfam" id="PF00941">
    <property type="entry name" value="FAD_binding_5"/>
    <property type="match status" value="1"/>
</dbReference>
<accession>A0ABS1TNZ0</accession>
<evidence type="ECO:0000313" key="6">
    <source>
        <dbReference type="Proteomes" id="UP000623967"/>
    </source>
</evidence>
<dbReference type="InterPro" id="IPR016167">
    <property type="entry name" value="FAD-bd_PCMH_sub1"/>
</dbReference>
<dbReference type="InterPro" id="IPR051312">
    <property type="entry name" value="Diverse_Substr_Oxidored"/>
</dbReference>
<dbReference type="InterPro" id="IPR016169">
    <property type="entry name" value="FAD-bd_PCMH_sub2"/>
</dbReference>
<evidence type="ECO:0000256" key="3">
    <source>
        <dbReference type="ARBA" id="ARBA00023002"/>
    </source>
</evidence>
<dbReference type="SUPFAM" id="SSF56176">
    <property type="entry name" value="FAD-binding/transporter-associated domain-like"/>
    <property type="match status" value="1"/>
</dbReference>
<name>A0ABS1TNZ0_9BACI</name>
<sequence length="279" mass="31167">MIPFDFEYYRPESVTEAVKTYEILATQDKKVLFYSGGTEFITFSRLNQLDAEAIIDLKGIPDCHQLELQGEHLVIGAAVSLNKITESQLFPLLGQTVRKVADHTSRNKITIGGNILSRFIYREGVLPLLLTEAKVKLAGSSGERVVPLKVVFDKQMNISPEQFLIHIQVPKAFLNLPFVSIKKTRMSKVGYPIVSIAALVKDKKIRAALSGVCEYPFRSPDIEAALNDTSLSKEEKIDKALGQLPEAIIDDLQASRDYREFLLKNTLLETIEALEATQT</sequence>
<dbReference type="Gene3D" id="3.30.390.50">
    <property type="entry name" value="CO dehydrogenase flavoprotein, C-terminal domain"/>
    <property type="match status" value="1"/>
</dbReference>
<keyword evidence="2" id="KW-0274">FAD</keyword>
<keyword evidence="3" id="KW-0560">Oxidoreductase</keyword>
<dbReference type="Proteomes" id="UP000623967">
    <property type="component" value="Unassembled WGS sequence"/>
</dbReference>
<dbReference type="PANTHER" id="PTHR42659:SF2">
    <property type="entry name" value="XANTHINE DEHYDROGENASE SUBUNIT C-RELATED"/>
    <property type="match status" value="1"/>
</dbReference>
<dbReference type="SMART" id="SM01092">
    <property type="entry name" value="CO_deh_flav_C"/>
    <property type="match status" value="1"/>
</dbReference>
<evidence type="ECO:0000256" key="2">
    <source>
        <dbReference type="ARBA" id="ARBA00022827"/>
    </source>
</evidence>
<evidence type="ECO:0000313" key="5">
    <source>
        <dbReference type="EMBL" id="MBL4952878.1"/>
    </source>
</evidence>
<dbReference type="PROSITE" id="PS51387">
    <property type="entry name" value="FAD_PCMH"/>
    <property type="match status" value="1"/>
</dbReference>
<reference evidence="5 6" key="1">
    <citation type="submission" date="2021-01" db="EMBL/GenBank/DDBJ databases">
        <title>Genome public.</title>
        <authorList>
            <person name="Liu C."/>
            <person name="Sun Q."/>
        </authorList>
    </citation>
    <scope>NUCLEOTIDE SEQUENCE [LARGE SCALE GENOMIC DNA]</scope>
    <source>
        <strain evidence="5 6">YIM B02564</strain>
    </source>
</reference>
<comment type="caution">
    <text evidence="5">The sequence shown here is derived from an EMBL/GenBank/DDBJ whole genome shotgun (WGS) entry which is preliminary data.</text>
</comment>
<dbReference type="SUPFAM" id="SSF55447">
    <property type="entry name" value="CO dehydrogenase flavoprotein C-terminal domain-like"/>
    <property type="match status" value="1"/>
</dbReference>